<dbReference type="GO" id="GO:0005829">
    <property type="term" value="C:cytosol"/>
    <property type="evidence" value="ECO:0007669"/>
    <property type="project" value="TreeGrafter"/>
</dbReference>
<sequence length="169" mass="17415">MTTYRVGGRARVLVSASSVSDLNELMPLIEATHLPLVVIGNGSNLLVAEGEHPIVALHLVGDFTDLHWRREEDAVLVEAGAGVDLPVAARRLAHAGVSGFEWAVGVPGTIGGAVAMNAGGHGSDMATSVRTVTLWRGGLAVVDATALGFAYRTSSLAPGDVVTAVTLRL</sequence>
<dbReference type="InterPro" id="IPR003170">
    <property type="entry name" value="MurB"/>
</dbReference>
<dbReference type="Gene3D" id="3.30.43.10">
    <property type="entry name" value="Uridine Diphospho-n-acetylenolpyruvylglucosamine Reductase, domain 2"/>
    <property type="match status" value="1"/>
</dbReference>
<protein>
    <submittedName>
        <fullName evidence="2">UDP-N-acetylmuramate dehydrogenase</fullName>
    </submittedName>
</protein>
<accession>T0ZZ71</accession>
<dbReference type="AlphaFoldDB" id="T0ZZ71"/>
<evidence type="ECO:0000259" key="1">
    <source>
        <dbReference type="PROSITE" id="PS51387"/>
    </source>
</evidence>
<dbReference type="HAMAP" id="MF_00037">
    <property type="entry name" value="MurB"/>
    <property type="match status" value="1"/>
</dbReference>
<feature type="non-terminal residue" evidence="2">
    <location>
        <position position="169"/>
    </location>
</feature>
<organism evidence="2">
    <name type="scientific">mine drainage metagenome</name>
    <dbReference type="NCBI Taxonomy" id="410659"/>
    <lineage>
        <taxon>unclassified sequences</taxon>
        <taxon>metagenomes</taxon>
        <taxon>ecological metagenomes</taxon>
    </lineage>
</organism>
<dbReference type="InterPro" id="IPR016169">
    <property type="entry name" value="FAD-bd_PCMH_sub2"/>
</dbReference>
<proteinExistence type="inferred from homology"/>
<dbReference type="Pfam" id="PF01565">
    <property type="entry name" value="FAD_binding_4"/>
    <property type="match status" value="1"/>
</dbReference>
<gene>
    <name evidence="2" type="ORF">B1B_11419</name>
</gene>
<dbReference type="PANTHER" id="PTHR21071">
    <property type="entry name" value="UDP-N-ACETYLENOLPYRUVOYLGLUCOSAMINE REDUCTASE"/>
    <property type="match status" value="1"/>
</dbReference>
<dbReference type="EMBL" id="AUZY01007417">
    <property type="protein sequence ID" value="EQD49903.1"/>
    <property type="molecule type" value="Genomic_DNA"/>
</dbReference>
<dbReference type="GO" id="GO:0071555">
    <property type="term" value="P:cell wall organization"/>
    <property type="evidence" value="ECO:0007669"/>
    <property type="project" value="TreeGrafter"/>
</dbReference>
<dbReference type="GO" id="GO:0008762">
    <property type="term" value="F:UDP-N-acetylmuramate dehydrogenase activity"/>
    <property type="evidence" value="ECO:0007669"/>
    <property type="project" value="InterPro"/>
</dbReference>
<reference evidence="2" key="2">
    <citation type="journal article" date="2014" name="ISME J.">
        <title>Microbial stratification in low pH oxic and suboxic macroscopic growths along an acid mine drainage.</title>
        <authorList>
            <person name="Mendez-Garcia C."/>
            <person name="Mesa V."/>
            <person name="Sprenger R.R."/>
            <person name="Richter M."/>
            <person name="Diez M.S."/>
            <person name="Solano J."/>
            <person name="Bargiela R."/>
            <person name="Golyshina O.V."/>
            <person name="Manteca A."/>
            <person name="Ramos J.L."/>
            <person name="Gallego J.R."/>
            <person name="Llorente I."/>
            <person name="Martins Dos Santos V.A."/>
            <person name="Jensen O.N."/>
            <person name="Pelaez A.I."/>
            <person name="Sanchez J."/>
            <person name="Ferrer M."/>
        </authorList>
    </citation>
    <scope>NUCLEOTIDE SEQUENCE</scope>
</reference>
<dbReference type="PROSITE" id="PS51387">
    <property type="entry name" value="FAD_PCMH"/>
    <property type="match status" value="1"/>
</dbReference>
<dbReference type="GO" id="GO:0071949">
    <property type="term" value="F:FAD binding"/>
    <property type="evidence" value="ECO:0007669"/>
    <property type="project" value="InterPro"/>
</dbReference>
<dbReference type="InterPro" id="IPR006094">
    <property type="entry name" value="Oxid_FAD_bind_N"/>
</dbReference>
<comment type="caution">
    <text evidence="2">The sequence shown here is derived from an EMBL/GenBank/DDBJ whole genome shotgun (WGS) entry which is preliminary data.</text>
</comment>
<dbReference type="InterPro" id="IPR036318">
    <property type="entry name" value="FAD-bd_PCMH-like_sf"/>
</dbReference>
<name>T0ZZ71_9ZZZZ</name>
<dbReference type="InterPro" id="IPR016166">
    <property type="entry name" value="FAD-bd_PCMH"/>
</dbReference>
<dbReference type="InterPro" id="IPR016167">
    <property type="entry name" value="FAD-bd_PCMH_sub1"/>
</dbReference>
<dbReference type="PANTHER" id="PTHR21071:SF4">
    <property type="entry name" value="UDP-N-ACETYLENOLPYRUVOYLGLUCOSAMINE REDUCTASE"/>
    <property type="match status" value="1"/>
</dbReference>
<reference evidence="2" key="1">
    <citation type="submission" date="2013-08" db="EMBL/GenBank/DDBJ databases">
        <authorList>
            <person name="Mendez C."/>
            <person name="Richter M."/>
            <person name="Ferrer M."/>
            <person name="Sanchez J."/>
        </authorList>
    </citation>
    <scope>NUCLEOTIDE SEQUENCE</scope>
</reference>
<evidence type="ECO:0000313" key="2">
    <source>
        <dbReference type="EMBL" id="EQD49903.1"/>
    </source>
</evidence>
<dbReference type="Gene3D" id="3.30.465.10">
    <property type="match status" value="1"/>
</dbReference>
<dbReference type="SUPFAM" id="SSF56176">
    <property type="entry name" value="FAD-binding/transporter-associated domain-like"/>
    <property type="match status" value="1"/>
</dbReference>
<feature type="domain" description="FAD-binding PCMH-type" evidence="1">
    <location>
        <begin position="5"/>
        <end position="169"/>
    </location>
</feature>